<dbReference type="Pfam" id="PF00646">
    <property type="entry name" value="F-box"/>
    <property type="match status" value="1"/>
</dbReference>
<dbReference type="InterPro" id="IPR001810">
    <property type="entry name" value="F-box_dom"/>
</dbReference>
<evidence type="ECO:0000313" key="2">
    <source>
        <dbReference type="EMBL" id="AHH01930.1"/>
    </source>
</evidence>
<dbReference type="SUPFAM" id="SSF81383">
    <property type="entry name" value="F-box domain"/>
    <property type="match status" value="1"/>
</dbReference>
<organism evidence="2 3">
    <name type="scientific">Pithovirus sibericum</name>
    <dbReference type="NCBI Taxonomy" id="1450746"/>
    <lineage>
        <taxon>Viruses</taxon>
        <taxon>Pithoviruses</taxon>
        <taxon>Orthopithovirinae</taxon>
        <taxon>Alphapithovirus</taxon>
        <taxon>Alphapithovirus sibericum</taxon>
    </lineage>
</organism>
<dbReference type="InterPro" id="IPR036047">
    <property type="entry name" value="F-box-like_dom_sf"/>
</dbReference>
<reference evidence="2 3" key="1">
    <citation type="journal article" date="2014" name="Proc. Natl. Acad. Sci. U.S.A.">
        <title>Thirty-thousand-year-old distant relative of giant icosahedral DNA viruses with a pandoravirus morphology.</title>
        <authorList>
            <person name="Legendre M."/>
            <person name="Bartoli J."/>
            <person name="Shmakova L."/>
            <person name="Jeudy S."/>
            <person name="Labadie K."/>
            <person name="Adrait A."/>
            <person name="Lescot M."/>
            <person name="Poirot O."/>
            <person name="Bertaux L."/>
            <person name="Bruley C."/>
            <person name="Coute Y."/>
            <person name="Rivkina E."/>
            <person name="Abergel C."/>
            <person name="Claverie J.M."/>
        </authorList>
    </citation>
    <scope>NUCLEOTIDE SEQUENCE [LARGE SCALE GENOMIC DNA]</scope>
    <source>
        <strain evidence="2">P1084-T</strain>
    </source>
</reference>
<evidence type="ECO:0000313" key="3">
    <source>
        <dbReference type="Proteomes" id="UP000202176"/>
    </source>
</evidence>
<dbReference type="SMART" id="SM00256">
    <property type="entry name" value="FBOX"/>
    <property type="match status" value="1"/>
</dbReference>
<dbReference type="EMBL" id="KF740664">
    <property type="protein sequence ID" value="AHH01930.1"/>
    <property type="molecule type" value="Genomic_DNA"/>
</dbReference>
<feature type="domain" description="F-box" evidence="1">
    <location>
        <begin position="1"/>
        <end position="43"/>
    </location>
</feature>
<accession>W5SAW7</accession>
<name>W5SAW7_9VIRU</name>
<sequence length="512" mass="59305">METLPNEIVSIILTHLPANKIVQICLCSKIFSSVCDWNFWRKKAQHDFKISYSYFDFPLTTSEGPGSFDEIPFIINCDAFIRPIILFSNRDGVFDKGVFRYYQISSRIDLQFETIMSKAKKFHQSFIEVPSFLLKAQKMSQSSIIPSLFDQISHFELWSYFDHINSFTQIFEGDEGMRNFINGIKNNHLEQGFIFSVLKRLLSSGMFEEFKTNYNNLQSTAHPSDVTKFILEIEEGIVSQELTNSLSEAYSSGNHKYVFFIFHLLYSKKNIDKNLLVKQVDFLINNGNVNYRTHLISKSLEVGNEELMEIIYQQKENLPNLPQQIPVGGSGPSCTQYVYIGGNLRIVQRLKKEHQIEDYVGELASGYLNNNRPEDYFCLFQQVKEFQSRFLRQVFETKDCDILSLCLLAHIKKHSEKHPLKVAVDLFTKYLRFSLGHLDVMAWALRVLKAHSTEMNKGEFSKIISPLAKDNIFQFDNLSREDLSGQTIKKLSEKLTLSKLMFQDGIRSMIEN</sequence>
<dbReference type="KEGG" id="vg:18266391"/>
<evidence type="ECO:0000259" key="1">
    <source>
        <dbReference type="PROSITE" id="PS50181"/>
    </source>
</evidence>
<keyword evidence="3" id="KW-1185">Reference proteome</keyword>
<dbReference type="CDD" id="cd09917">
    <property type="entry name" value="F-box_SF"/>
    <property type="match status" value="1"/>
</dbReference>
<dbReference type="PROSITE" id="PS50181">
    <property type="entry name" value="FBOX"/>
    <property type="match status" value="1"/>
</dbReference>
<protein>
    <recommendedName>
        <fullName evidence="1">F-box domain-containing protein</fullName>
    </recommendedName>
</protein>
<dbReference type="Proteomes" id="UP000202176">
    <property type="component" value="Segment"/>
</dbReference>
<dbReference type="GeneID" id="18266391"/>
<proteinExistence type="predicted"/>
<dbReference type="RefSeq" id="YP_009001265.1">
    <property type="nucleotide sequence ID" value="NC_023423.1"/>
</dbReference>
<gene>
    <name evidence="2" type="ORF">pv_363</name>
</gene>